<evidence type="ECO:0000256" key="5">
    <source>
        <dbReference type="ARBA" id="ARBA00023136"/>
    </source>
</evidence>
<dbReference type="EMBL" id="VNIP01000003">
    <property type="protein sequence ID" value="KAA1184889.1"/>
    <property type="molecule type" value="Genomic_DNA"/>
</dbReference>
<protein>
    <submittedName>
        <fullName evidence="8">DMT family transporter</fullName>
    </submittedName>
</protein>
<evidence type="ECO:0000256" key="4">
    <source>
        <dbReference type="ARBA" id="ARBA00022989"/>
    </source>
</evidence>
<evidence type="ECO:0000313" key="8">
    <source>
        <dbReference type="EMBL" id="KAA1184889.1"/>
    </source>
</evidence>
<evidence type="ECO:0000259" key="7">
    <source>
        <dbReference type="Pfam" id="PF00892"/>
    </source>
</evidence>
<feature type="transmembrane region" description="Helical" evidence="6">
    <location>
        <begin position="246"/>
        <end position="266"/>
    </location>
</feature>
<feature type="transmembrane region" description="Helical" evidence="6">
    <location>
        <begin position="121"/>
        <end position="141"/>
    </location>
</feature>
<dbReference type="SUPFAM" id="SSF103481">
    <property type="entry name" value="Multidrug resistance efflux transporter EmrE"/>
    <property type="match status" value="2"/>
</dbReference>
<comment type="similarity">
    <text evidence="2">Belongs to the EamA transporter family.</text>
</comment>
<feature type="domain" description="EamA" evidence="7">
    <location>
        <begin position="5"/>
        <end position="135"/>
    </location>
</feature>
<feature type="transmembrane region" description="Helical" evidence="6">
    <location>
        <begin position="153"/>
        <end position="171"/>
    </location>
</feature>
<evidence type="ECO:0000256" key="3">
    <source>
        <dbReference type="ARBA" id="ARBA00022692"/>
    </source>
</evidence>
<feature type="transmembrane region" description="Helical" evidence="6">
    <location>
        <begin position="65"/>
        <end position="83"/>
    </location>
</feature>
<evidence type="ECO:0000256" key="2">
    <source>
        <dbReference type="ARBA" id="ARBA00007362"/>
    </source>
</evidence>
<feature type="domain" description="EamA" evidence="7">
    <location>
        <begin position="152"/>
        <end position="287"/>
    </location>
</feature>
<feature type="transmembrane region" description="Helical" evidence="6">
    <location>
        <begin position="183"/>
        <end position="208"/>
    </location>
</feature>
<keyword evidence="5 6" id="KW-0472">Membrane</keyword>
<comment type="subcellular location">
    <subcellularLocation>
        <location evidence="1">Membrane</location>
        <topology evidence="1">Multi-pass membrane protein</topology>
    </subcellularLocation>
</comment>
<dbReference type="PANTHER" id="PTHR32322:SF2">
    <property type="entry name" value="EAMA DOMAIN-CONTAINING PROTEIN"/>
    <property type="match status" value="1"/>
</dbReference>
<evidence type="ECO:0000313" key="9">
    <source>
        <dbReference type="Proteomes" id="UP000323608"/>
    </source>
</evidence>
<dbReference type="Pfam" id="PF00892">
    <property type="entry name" value="EamA"/>
    <property type="match status" value="2"/>
</dbReference>
<feature type="transmembrane region" description="Helical" evidence="6">
    <location>
        <begin position="272"/>
        <end position="288"/>
    </location>
</feature>
<feature type="transmembrane region" description="Helical" evidence="6">
    <location>
        <begin position="214"/>
        <end position="234"/>
    </location>
</feature>
<proteinExistence type="inferred from homology"/>
<dbReference type="OrthoDB" id="2352272at2"/>
<dbReference type="GO" id="GO:0016020">
    <property type="term" value="C:membrane"/>
    <property type="evidence" value="ECO:0007669"/>
    <property type="project" value="UniProtKB-SubCell"/>
</dbReference>
<dbReference type="AlphaFoldDB" id="A0A5B0WG98"/>
<evidence type="ECO:0000256" key="1">
    <source>
        <dbReference type="ARBA" id="ARBA00004141"/>
    </source>
</evidence>
<name>A0A5B0WG98_RHITR</name>
<dbReference type="PANTHER" id="PTHR32322">
    <property type="entry name" value="INNER MEMBRANE TRANSPORTER"/>
    <property type="match status" value="1"/>
</dbReference>
<organism evidence="8 9">
    <name type="scientific">Rhizobium tropici</name>
    <dbReference type="NCBI Taxonomy" id="398"/>
    <lineage>
        <taxon>Bacteria</taxon>
        <taxon>Pseudomonadati</taxon>
        <taxon>Pseudomonadota</taxon>
        <taxon>Alphaproteobacteria</taxon>
        <taxon>Hyphomicrobiales</taxon>
        <taxon>Rhizobiaceae</taxon>
        <taxon>Rhizobium/Agrobacterium group</taxon>
        <taxon>Rhizobium</taxon>
    </lineage>
</organism>
<evidence type="ECO:0000256" key="6">
    <source>
        <dbReference type="SAM" id="Phobius"/>
    </source>
</evidence>
<comment type="caution">
    <text evidence="8">The sequence shown here is derived from an EMBL/GenBank/DDBJ whole genome shotgun (WGS) entry which is preliminary data.</text>
</comment>
<accession>A0A5B0WG98</accession>
<sequence>MTATVALFLATVLFWGSGAIVTSLQASASAPELSVAIRMFLVGLSMLGFSIATGKPITIARSDRLWVMMQGILFFGLAFIAFYKATKGIPSGIAALVLSSSSLFAAIASRLLLNLRISHRATIGIVCGLLGLGIVAAPQIFALRLNPQTVTGFIWAGVAAMATGAGTAIAARNQRRGLPIPVLMGWGALCGCGFGVAWAMVVGTSLTIPVTVGYLAQLAYLAIVASCVTFLMYFTLIEKVGPARAAYALTVVPIVAITISIIFEGLHIDTRLAFGGATILLGNILVLNA</sequence>
<keyword evidence="4 6" id="KW-1133">Transmembrane helix</keyword>
<reference evidence="8 9" key="1">
    <citation type="submission" date="2019-07" db="EMBL/GenBank/DDBJ databases">
        <title>The Draft Genome Sequence of Rhizobium tropici SARCC-755 Associated with Superior Nodulation on Pigeonpea (Cajanus cajan (L.) Millsp.).</title>
        <authorList>
            <person name="Bopape F.L."/>
            <person name="Hassen A.I."/>
            <person name="Swanevelder Z.H."/>
            <person name="Gwata E.T."/>
        </authorList>
    </citation>
    <scope>NUCLEOTIDE SEQUENCE [LARGE SCALE GENOMIC DNA]</scope>
    <source>
        <strain evidence="8 9">SARCC-755</strain>
    </source>
</reference>
<gene>
    <name evidence="8" type="ORF">FP026_04475</name>
</gene>
<feature type="transmembrane region" description="Helical" evidence="6">
    <location>
        <begin position="89"/>
        <end position="109"/>
    </location>
</feature>
<dbReference type="Proteomes" id="UP000323608">
    <property type="component" value="Unassembled WGS sequence"/>
</dbReference>
<feature type="transmembrane region" description="Helical" evidence="6">
    <location>
        <begin position="35"/>
        <end position="53"/>
    </location>
</feature>
<keyword evidence="3 6" id="KW-0812">Transmembrane</keyword>
<dbReference type="InterPro" id="IPR037185">
    <property type="entry name" value="EmrE-like"/>
</dbReference>
<dbReference type="InterPro" id="IPR050638">
    <property type="entry name" value="AA-Vitamin_Transporters"/>
</dbReference>
<dbReference type="InterPro" id="IPR000620">
    <property type="entry name" value="EamA_dom"/>
</dbReference>